<evidence type="ECO:0000313" key="2">
    <source>
        <dbReference type="Proteomes" id="UP000054324"/>
    </source>
</evidence>
<protein>
    <submittedName>
        <fullName evidence="1">Uncharacterized protein</fullName>
    </submittedName>
</protein>
<dbReference type="AlphaFoldDB" id="A0A074ZU64"/>
<evidence type="ECO:0000313" key="1">
    <source>
        <dbReference type="EMBL" id="KER26940.1"/>
    </source>
</evidence>
<sequence>MVFANSAPDCRAKQGGVRPVAVGQVDQQGPVHLAIQMDQDSLVNLVARSVLDFQADQDPQEVLSNLCVQQVRVYLDGQGLHQFLVGQQTLEVHRPLVLQGHHRAPVLQHPRGLHLVLLVQEFPVVHLDQVVPSRRLDLAVLAGLAHQLNLVDPEVLVRLRDPWGQLLHPPRLVLAVQLVQKFQAVLLYQLVRAYLEDLEFPLNLEDPQGLDVLEHPFCPEI</sequence>
<accession>A0A074ZU64</accession>
<keyword evidence="2" id="KW-1185">Reference proteome</keyword>
<dbReference type="GeneID" id="20320102"/>
<gene>
    <name evidence="1" type="ORF">T265_05920</name>
</gene>
<dbReference type="CTD" id="20320102"/>
<proteinExistence type="predicted"/>
<name>A0A074ZU64_OPIVI</name>
<dbReference type="RefSeq" id="XP_009169319.1">
    <property type="nucleotide sequence ID" value="XM_009171055.1"/>
</dbReference>
<dbReference type="KEGG" id="ovi:T265_05920"/>
<reference evidence="1 2" key="1">
    <citation type="submission" date="2013-11" db="EMBL/GenBank/DDBJ databases">
        <title>Opisthorchis viverrini - life in the bile duct.</title>
        <authorList>
            <person name="Young N.D."/>
            <person name="Nagarajan N."/>
            <person name="Lin S.J."/>
            <person name="Korhonen P.K."/>
            <person name="Jex A.R."/>
            <person name="Hall R.S."/>
            <person name="Safavi-Hemami H."/>
            <person name="Kaewkong W."/>
            <person name="Bertrand D."/>
            <person name="Gao S."/>
            <person name="Seet Q."/>
            <person name="Wongkham S."/>
            <person name="Teh B.T."/>
            <person name="Wongkham C."/>
            <person name="Intapan P.M."/>
            <person name="Maleewong W."/>
            <person name="Yang X."/>
            <person name="Hu M."/>
            <person name="Wang Z."/>
            <person name="Hofmann A."/>
            <person name="Sternberg P.W."/>
            <person name="Tan P."/>
            <person name="Wang J."/>
            <person name="Gasser R.B."/>
        </authorList>
    </citation>
    <scope>NUCLEOTIDE SEQUENCE [LARGE SCALE GENOMIC DNA]</scope>
</reference>
<dbReference type="Proteomes" id="UP000054324">
    <property type="component" value="Unassembled WGS sequence"/>
</dbReference>
<dbReference type="EMBL" id="KL596735">
    <property type="protein sequence ID" value="KER26940.1"/>
    <property type="molecule type" value="Genomic_DNA"/>
</dbReference>
<organism evidence="1 2">
    <name type="scientific">Opisthorchis viverrini</name>
    <name type="common">Southeast Asian liver fluke</name>
    <dbReference type="NCBI Taxonomy" id="6198"/>
    <lineage>
        <taxon>Eukaryota</taxon>
        <taxon>Metazoa</taxon>
        <taxon>Spiralia</taxon>
        <taxon>Lophotrochozoa</taxon>
        <taxon>Platyhelminthes</taxon>
        <taxon>Trematoda</taxon>
        <taxon>Digenea</taxon>
        <taxon>Opisthorchiida</taxon>
        <taxon>Opisthorchiata</taxon>
        <taxon>Opisthorchiidae</taxon>
        <taxon>Opisthorchis</taxon>
    </lineage>
</organism>